<sequence>MSFSLTISFSGELPSGIRNLSYLSSLSLEHNQFTGQIPEQISDLARLNQLKLADNRLSGRIPDSVQRFAAEAFAGNDGLRGAPLDRKCKERVRVRINAASCIGAAVRFIVAFVAVFYFPHWFLFCGSLRTYIFRTRP</sequence>
<dbReference type="SUPFAM" id="SSF52058">
    <property type="entry name" value="L domain-like"/>
    <property type="match status" value="1"/>
</dbReference>
<proteinExistence type="predicted"/>
<evidence type="ECO:0000256" key="5">
    <source>
        <dbReference type="SAM" id="Phobius"/>
    </source>
</evidence>
<name>A0A3L6SPJ9_PANMI</name>
<dbReference type="STRING" id="4540.A0A3L6SPJ9"/>
<keyword evidence="2" id="KW-0732">Signal</keyword>
<dbReference type="EMBL" id="PQIB02000004">
    <property type="protein sequence ID" value="RLN24568.1"/>
    <property type="molecule type" value="Genomic_DNA"/>
</dbReference>
<keyword evidence="4" id="KW-0325">Glycoprotein</keyword>
<dbReference type="InterPro" id="IPR032675">
    <property type="entry name" value="LRR_dom_sf"/>
</dbReference>
<dbReference type="InterPro" id="IPR001611">
    <property type="entry name" value="Leu-rich_rpt"/>
</dbReference>
<keyword evidence="3" id="KW-0677">Repeat</keyword>
<dbReference type="AlphaFoldDB" id="A0A3L6SPJ9"/>
<accession>A0A3L6SPJ9</accession>
<evidence type="ECO:0000256" key="4">
    <source>
        <dbReference type="ARBA" id="ARBA00023180"/>
    </source>
</evidence>
<evidence type="ECO:0000256" key="3">
    <source>
        <dbReference type="ARBA" id="ARBA00022737"/>
    </source>
</evidence>
<comment type="caution">
    <text evidence="6">The sequence shown here is derived from an EMBL/GenBank/DDBJ whole genome shotgun (WGS) entry which is preliminary data.</text>
</comment>
<dbReference type="OrthoDB" id="695869at2759"/>
<dbReference type="Gene3D" id="3.80.10.10">
    <property type="entry name" value="Ribonuclease Inhibitor"/>
    <property type="match status" value="1"/>
</dbReference>
<evidence type="ECO:0000256" key="1">
    <source>
        <dbReference type="ARBA" id="ARBA00022614"/>
    </source>
</evidence>
<dbReference type="FunFam" id="3.80.10.10:FF:000041">
    <property type="entry name" value="LRR receptor-like serine/threonine-protein kinase ERECTA"/>
    <property type="match status" value="1"/>
</dbReference>
<keyword evidence="5" id="KW-0472">Membrane</keyword>
<evidence type="ECO:0008006" key="8">
    <source>
        <dbReference type="Google" id="ProtNLM"/>
    </source>
</evidence>
<dbReference type="Proteomes" id="UP000275267">
    <property type="component" value="Unassembled WGS sequence"/>
</dbReference>
<keyword evidence="7" id="KW-1185">Reference proteome</keyword>
<gene>
    <name evidence="6" type="ORF">C2845_PM07G11000</name>
</gene>
<keyword evidence="1" id="KW-0433">Leucine-rich repeat</keyword>
<evidence type="ECO:0000313" key="7">
    <source>
        <dbReference type="Proteomes" id="UP000275267"/>
    </source>
</evidence>
<keyword evidence="5" id="KW-0812">Transmembrane</keyword>
<dbReference type="PANTHER" id="PTHR48065:SF25">
    <property type="entry name" value="OS01G0891700 PROTEIN"/>
    <property type="match status" value="1"/>
</dbReference>
<keyword evidence="5" id="KW-1133">Transmembrane helix</keyword>
<evidence type="ECO:0000313" key="6">
    <source>
        <dbReference type="EMBL" id="RLN24568.1"/>
    </source>
</evidence>
<evidence type="ECO:0000256" key="2">
    <source>
        <dbReference type="ARBA" id="ARBA00022729"/>
    </source>
</evidence>
<organism evidence="6 7">
    <name type="scientific">Panicum miliaceum</name>
    <name type="common">Proso millet</name>
    <name type="synonym">Broomcorn millet</name>
    <dbReference type="NCBI Taxonomy" id="4540"/>
    <lineage>
        <taxon>Eukaryota</taxon>
        <taxon>Viridiplantae</taxon>
        <taxon>Streptophyta</taxon>
        <taxon>Embryophyta</taxon>
        <taxon>Tracheophyta</taxon>
        <taxon>Spermatophyta</taxon>
        <taxon>Magnoliopsida</taxon>
        <taxon>Liliopsida</taxon>
        <taxon>Poales</taxon>
        <taxon>Poaceae</taxon>
        <taxon>PACMAD clade</taxon>
        <taxon>Panicoideae</taxon>
        <taxon>Panicodae</taxon>
        <taxon>Paniceae</taxon>
        <taxon>Panicinae</taxon>
        <taxon>Panicum</taxon>
        <taxon>Panicum sect. Panicum</taxon>
    </lineage>
</organism>
<dbReference type="Pfam" id="PF00560">
    <property type="entry name" value="LRR_1"/>
    <property type="match status" value="2"/>
</dbReference>
<feature type="transmembrane region" description="Helical" evidence="5">
    <location>
        <begin position="96"/>
        <end position="118"/>
    </location>
</feature>
<reference evidence="7" key="1">
    <citation type="journal article" date="2019" name="Nat. Commun.">
        <title>The genome of broomcorn millet.</title>
        <authorList>
            <person name="Zou C."/>
            <person name="Miki D."/>
            <person name="Li D."/>
            <person name="Tang Q."/>
            <person name="Xiao L."/>
            <person name="Rajput S."/>
            <person name="Deng P."/>
            <person name="Jia W."/>
            <person name="Huang R."/>
            <person name="Zhang M."/>
            <person name="Sun Y."/>
            <person name="Hu J."/>
            <person name="Fu X."/>
            <person name="Schnable P.S."/>
            <person name="Li F."/>
            <person name="Zhang H."/>
            <person name="Feng B."/>
            <person name="Zhu X."/>
            <person name="Liu R."/>
            <person name="Schnable J.C."/>
            <person name="Zhu J.-K."/>
            <person name="Zhang H."/>
        </authorList>
    </citation>
    <scope>NUCLEOTIDE SEQUENCE [LARGE SCALE GENOMIC DNA]</scope>
</reference>
<dbReference type="PANTHER" id="PTHR48065">
    <property type="entry name" value="OS10G0469600 PROTEIN"/>
    <property type="match status" value="1"/>
</dbReference>
<protein>
    <recommendedName>
        <fullName evidence="8">LRR receptor-like serine/threonine-protein kinase</fullName>
    </recommendedName>
</protein>